<dbReference type="SUPFAM" id="SSF52540">
    <property type="entry name" value="P-loop containing nucleoside triphosphate hydrolases"/>
    <property type="match status" value="1"/>
</dbReference>
<evidence type="ECO:0000256" key="6">
    <source>
        <dbReference type="ARBA" id="ARBA00022840"/>
    </source>
</evidence>
<dbReference type="PANTHER" id="PTHR43394:SF1">
    <property type="entry name" value="ATP-BINDING CASSETTE SUB-FAMILY B MEMBER 10, MITOCHONDRIAL"/>
    <property type="match status" value="1"/>
</dbReference>
<dbReference type="InterPro" id="IPR011527">
    <property type="entry name" value="ABC1_TM_dom"/>
</dbReference>
<dbReference type="InterPro" id="IPR003593">
    <property type="entry name" value="AAA+_ATPase"/>
</dbReference>
<dbReference type="PROSITE" id="PS00211">
    <property type="entry name" value="ABC_TRANSPORTER_1"/>
    <property type="match status" value="1"/>
</dbReference>
<dbReference type="GO" id="GO:0005524">
    <property type="term" value="F:ATP binding"/>
    <property type="evidence" value="ECO:0007669"/>
    <property type="project" value="UniProtKB-KW"/>
</dbReference>
<evidence type="ECO:0000256" key="8">
    <source>
        <dbReference type="ARBA" id="ARBA00023136"/>
    </source>
</evidence>
<keyword evidence="8 9" id="KW-0472">Membrane</keyword>
<evidence type="ECO:0000256" key="7">
    <source>
        <dbReference type="ARBA" id="ARBA00022989"/>
    </source>
</evidence>
<dbReference type="RefSeq" id="WP_168058374.1">
    <property type="nucleotide sequence ID" value="NZ_VTOW01000001.1"/>
</dbReference>
<feature type="transmembrane region" description="Helical" evidence="9">
    <location>
        <begin position="77"/>
        <end position="96"/>
    </location>
</feature>
<dbReference type="EMBL" id="VTOW01000001">
    <property type="protein sequence ID" value="NKE70110.1"/>
    <property type="molecule type" value="Genomic_DNA"/>
</dbReference>
<feature type="domain" description="ABC transmembrane type-1" evidence="11">
    <location>
        <begin position="27"/>
        <end position="326"/>
    </location>
</feature>
<evidence type="ECO:0000256" key="3">
    <source>
        <dbReference type="ARBA" id="ARBA00022475"/>
    </source>
</evidence>
<feature type="domain" description="ABC transporter" evidence="10">
    <location>
        <begin position="360"/>
        <end position="594"/>
    </location>
</feature>
<keyword evidence="6 12" id="KW-0067">ATP-binding</keyword>
<dbReference type="Pfam" id="PF00664">
    <property type="entry name" value="ABC_membrane"/>
    <property type="match status" value="1"/>
</dbReference>
<dbReference type="AlphaFoldDB" id="A0A7X6DMZ0"/>
<dbReference type="Gene3D" id="1.20.1560.10">
    <property type="entry name" value="ABC transporter type 1, transmembrane domain"/>
    <property type="match status" value="1"/>
</dbReference>
<evidence type="ECO:0000259" key="11">
    <source>
        <dbReference type="PROSITE" id="PS50929"/>
    </source>
</evidence>
<keyword evidence="2" id="KW-0813">Transport</keyword>
<dbReference type="Proteomes" id="UP000534783">
    <property type="component" value="Unassembled WGS sequence"/>
</dbReference>
<protein>
    <submittedName>
        <fullName evidence="12">ABC transporter ATP-binding protein</fullName>
    </submittedName>
</protein>
<evidence type="ECO:0000256" key="2">
    <source>
        <dbReference type="ARBA" id="ARBA00022448"/>
    </source>
</evidence>
<keyword evidence="13" id="KW-1185">Reference proteome</keyword>
<dbReference type="GO" id="GO:0005886">
    <property type="term" value="C:plasma membrane"/>
    <property type="evidence" value="ECO:0007669"/>
    <property type="project" value="UniProtKB-SubCell"/>
</dbReference>
<dbReference type="Pfam" id="PF00005">
    <property type="entry name" value="ABC_tran"/>
    <property type="match status" value="1"/>
</dbReference>
<evidence type="ECO:0000256" key="5">
    <source>
        <dbReference type="ARBA" id="ARBA00022741"/>
    </source>
</evidence>
<accession>A0A7X6DMZ0</accession>
<dbReference type="SMART" id="SM00382">
    <property type="entry name" value="AAA"/>
    <property type="match status" value="1"/>
</dbReference>
<dbReference type="Gene3D" id="3.40.50.300">
    <property type="entry name" value="P-loop containing nucleotide triphosphate hydrolases"/>
    <property type="match status" value="1"/>
</dbReference>
<proteinExistence type="predicted"/>
<dbReference type="GO" id="GO:0016887">
    <property type="term" value="F:ATP hydrolysis activity"/>
    <property type="evidence" value="ECO:0007669"/>
    <property type="project" value="InterPro"/>
</dbReference>
<evidence type="ECO:0000313" key="12">
    <source>
        <dbReference type="EMBL" id="NKE70110.1"/>
    </source>
</evidence>
<feature type="transmembrane region" description="Helical" evidence="9">
    <location>
        <begin position="265"/>
        <end position="285"/>
    </location>
</feature>
<gene>
    <name evidence="12" type="ORF">MNODULE_05055</name>
</gene>
<dbReference type="InterPro" id="IPR036640">
    <property type="entry name" value="ABC1_TM_sf"/>
</dbReference>
<dbReference type="PROSITE" id="PS50929">
    <property type="entry name" value="ABC_TM1F"/>
    <property type="match status" value="1"/>
</dbReference>
<dbReference type="PROSITE" id="PS50893">
    <property type="entry name" value="ABC_TRANSPORTER_2"/>
    <property type="match status" value="1"/>
</dbReference>
<dbReference type="InterPro" id="IPR027417">
    <property type="entry name" value="P-loop_NTPase"/>
</dbReference>
<evidence type="ECO:0000313" key="13">
    <source>
        <dbReference type="Proteomes" id="UP000534783"/>
    </source>
</evidence>
<keyword evidence="5" id="KW-0547">Nucleotide-binding</keyword>
<dbReference type="FunFam" id="3.40.50.300:FF:000221">
    <property type="entry name" value="Multidrug ABC transporter ATP-binding protein"/>
    <property type="match status" value="1"/>
</dbReference>
<dbReference type="CDD" id="cd18564">
    <property type="entry name" value="ABC_6TM_exporter_like"/>
    <property type="match status" value="1"/>
</dbReference>
<reference evidence="12 13" key="1">
    <citation type="journal article" date="2020" name="Nature">
        <title>Bacterial chemolithoautotrophy via manganese oxidation.</title>
        <authorList>
            <person name="Yu H."/>
            <person name="Leadbetter J.R."/>
        </authorList>
    </citation>
    <scope>NUCLEOTIDE SEQUENCE [LARGE SCALE GENOMIC DNA]</scope>
    <source>
        <strain evidence="12 13">Mn-1</strain>
    </source>
</reference>
<evidence type="ECO:0000256" key="9">
    <source>
        <dbReference type="SAM" id="Phobius"/>
    </source>
</evidence>
<evidence type="ECO:0000256" key="4">
    <source>
        <dbReference type="ARBA" id="ARBA00022692"/>
    </source>
</evidence>
<dbReference type="GO" id="GO:0015421">
    <property type="term" value="F:ABC-type oligopeptide transporter activity"/>
    <property type="evidence" value="ECO:0007669"/>
    <property type="project" value="TreeGrafter"/>
</dbReference>
<keyword evidence="7 9" id="KW-1133">Transmembrane helix</keyword>
<feature type="transmembrane region" description="Helical" evidence="9">
    <location>
        <begin position="183"/>
        <end position="201"/>
    </location>
</feature>
<comment type="subcellular location">
    <subcellularLocation>
        <location evidence="1">Cell membrane</location>
        <topology evidence="1">Multi-pass membrane protein</topology>
    </subcellularLocation>
</comment>
<dbReference type="SUPFAM" id="SSF90123">
    <property type="entry name" value="ABC transporter transmembrane region"/>
    <property type="match status" value="1"/>
</dbReference>
<dbReference type="InterPro" id="IPR017871">
    <property type="entry name" value="ABC_transporter-like_CS"/>
</dbReference>
<dbReference type="PANTHER" id="PTHR43394">
    <property type="entry name" value="ATP-DEPENDENT PERMEASE MDL1, MITOCHONDRIAL"/>
    <property type="match status" value="1"/>
</dbReference>
<keyword evidence="3" id="KW-1003">Cell membrane</keyword>
<dbReference type="InterPro" id="IPR003439">
    <property type="entry name" value="ABC_transporter-like_ATP-bd"/>
</dbReference>
<feature type="transmembrane region" description="Helical" evidence="9">
    <location>
        <begin position="21"/>
        <end position="42"/>
    </location>
</feature>
<name>A0A7X6DMZ0_9BACT</name>
<evidence type="ECO:0000259" key="10">
    <source>
        <dbReference type="PROSITE" id="PS50893"/>
    </source>
</evidence>
<evidence type="ECO:0000256" key="1">
    <source>
        <dbReference type="ARBA" id="ARBA00004651"/>
    </source>
</evidence>
<sequence>MRRLRSTDLKLYGRILGQARPAWPLLVLILIVELLASPLFLLTPFPLKIAVDNVIGGAPLPRFIDLLLPDWSSATPLRLLGTVAVLQIVIVLLGQAQELATYFLKTYTGEALTLRLRSALFRHAQRLSLAFHDAKGTADSIYRIQYDAPSIQWVTIHGAIPLLTSIVTLVSMILITAQIDRSLALIALAVSPFLFLLSLEYNRRMRADYHEVRGLESNALKVIQEVLTAVRVVKAFGQEAREEGRFSKESGAGMRARLRLTLAEGLFGLVINLVIAAGTAAVLFIGARHVLSGRLTLGELLIVITYLTQLYGPLRSIIRQAATVQSSLAGAQRAFELIDELPEVTERPDARPLRRAGGAVAFREVSFAYDPDHPILQKISFAIEPGMRVGVVGKTGAGKTTLISLLMRFYDPTEGEIALDGVDLRDYRLADLRSQFAIVLQEPVLFSTRIAENIAYARPDAGREEIVAAAQAAHADDFITRLPEGYDTLVGERGMRLSGGERQRISLARAFLKNAPLLILDEPTSSVDTETEAEIMEAMGRLMQGRTTFLISHRPSTLRHCDLLLVIERGRLVYLHSDPAEYVAAASRFGEPKIPLKEEMP</sequence>
<organism evidence="12 13">
    <name type="scientific">Candidatus Manganitrophus noduliformans</name>
    <dbReference type="NCBI Taxonomy" id="2606439"/>
    <lineage>
        <taxon>Bacteria</taxon>
        <taxon>Pseudomonadati</taxon>
        <taxon>Nitrospirota</taxon>
        <taxon>Nitrospiria</taxon>
        <taxon>Candidatus Troglogloeales</taxon>
        <taxon>Candidatus Manganitrophaceae</taxon>
        <taxon>Candidatus Manganitrophus</taxon>
    </lineage>
</organism>
<comment type="caution">
    <text evidence="12">The sequence shown here is derived from an EMBL/GenBank/DDBJ whole genome shotgun (WGS) entry which is preliminary data.</text>
</comment>
<dbReference type="InterPro" id="IPR039421">
    <property type="entry name" value="Type_1_exporter"/>
</dbReference>
<keyword evidence="4 9" id="KW-0812">Transmembrane</keyword>
<feature type="transmembrane region" description="Helical" evidence="9">
    <location>
        <begin position="153"/>
        <end position="177"/>
    </location>
</feature>